<evidence type="ECO:0000313" key="1">
    <source>
        <dbReference type="EMBL" id="MBD2294147.1"/>
    </source>
</evidence>
<protein>
    <submittedName>
        <fullName evidence="1">Uncharacterized protein</fullName>
    </submittedName>
</protein>
<comment type="caution">
    <text evidence="1">The sequence shown here is derived from an EMBL/GenBank/DDBJ whole genome shotgun (WGS) entry which is preliminary data.</text>
</comment>
<sequence>MASQAVAVASQAVAVVSQAVAVAVASQGAVASQVVTHNVTPITSVAVVPFMATVPKLAPSTD</sequence>
<name>A0A926WGN9_9NOST</name>
<dbReference type="AlphaFoldDB" id="A0A926WGN9"/>
<keyword evidence="2" id="KW-1185">Reference proteome</keyword>
<organism evidence="1 2">
    <name type="scientific">Anabaena sphaerica FACHB-251</name>
    <dbReference type="NCBI Taxonomy" id="2692883"/>
    <lineage>
        <taxon>Bacteria</taxon>
        <taxon>Bacillati</taxon>
        <taxon>Cyanobacteriota</taxon>
        <taxon>Cyanophyceae</taxon>
        <taxon>Nostocales</taxon>
        <taxon>Nostocaceae</taxon>
        <taxon>Anabaena</taxon>
    </lineage>
</organism>
<proteinExistence type="predicted"/>
<reference evidence="2" key="1">
    <citation type="journal article" date="2020" name="ISME J.">
        <title>Comparative genomics reveals insights into cyanobacterial evolution and habitat adaptation.</title>
        <authorList>
            <person name="Chen M.Y."/>
            <person name="Teng W.K."/>
            <person name="Zhao L."/>
            <person name="Hu C.X."/>
            <person name="Zhou Y.K."/>
            <person name="Han B.P."/>
            <person name="Song L.R."/>
            <person name="Shu W.S."/>
        </authorList>
    </citation>
    <scope>NUCLEOTIDE SEQUENCE [LARGE SCALE GENOMIC DNA]</scope>
    <source>
        <strain evidence="2">FACHB-251</strain>
    </source>
</reference>
<accession>A0A926WGN9</accession>
<gene>
    <name evidence="1" type="ORF">H6G06_11760</name>
</gene>
<dbReference type="EMBL" id="JACJQU010000005">
    <property type="protein sequence ID" value="MBD2294147.1"/>
    <property type="molecule type" value="Genomic_DNA"/>
</dbReference>
<dbReference type="Proteomes" id="UP000662185">
    <property type="component" value="Unassembled WGS sequence"/>
</dbReference>
<dbReference type="RefSeq" id="WP_190560254.1">
    <property type="nucleotide sequence ID" value="NZ_JACJQU010000005.1"/>
</dbReference>
<evidence type="ECO:0000313" key="2">
    <source>
        <dbReference type="Proteomes" id="UP000662185"/>
    </source>
</evidence>